<dbReference type="Proteomes" id="UP000051054">
    <property type="component" value="Unassembled WGS sequence"/>
</dbReference>
<proteinExistence type="predicted"/>
<dbReference type="OrthoDB" id="2382185at2"/>
<sequence>MKIKAWILHLGVVLTLLISIVFSWLIWVNPTGFEQIRQRQENKSTTNDNIPEEAKKSLDDIYTPTSLMYTKATGKKVQLINTKYDILQTTKATMNKVRIISIHQQNKAQFDDVINMKQSYILNYSDVVPLKLVKILFKQVPNNYKNFEKFTINQIIFPAGKSNIIYIGNSKTKEIFEVKVKYLNTSNIEQIAAKKNTRELAINFEKINDNQYIWTYPEGVKLPQYSYLLTKDTIGNFTNKLLGTSTSISTKEKDGDIIYSDGANQRLTLKNKLKNVEYVNYGIKQTFKNESDNFNQILRRNLNQLNSLGVSLDDVRYSTYNPKKKEIDYRGYISGFPIVSDKGYGDYRFTTLNGNGEKINFSLYSLQVPVPNNNSNVELPSTNEVLELFEKMGVQKNKIKEIKLAYAWHKNLSNNQVVDLKPTYYVKIGDTWMDYQSGKQENQE</sequence>
<dbReference type="Gene3D" id="3.30.310.160">
    <property type="entry name" value="YycH protein, domain 2"/>
    <property type="match status" value="1"/>
</dbReference>
<dbReference type="InterPro" id="IPR042274">
    <property type="entry name" value="YycH/YycI_2"/>
</dbReference>
<dbReference type="AlphaFoldDB" id="A0A0R1WY04"/>
<accession>A0A0R1WY04</accession>
<dbReference type="Gene3D" id="3.10.450.310">
    <property type="match status" value="1"/>
</dbReference>
<evidence type="ECO:0000256" key="1">
    <source>
        <dbReference type="SAM" id="Phobius"/>
    </source>
</evidence>
<keyword evidence="3" id="KW-1185">Reference proteome</keyword>
<evidence type="ECO:0000313" key="2">
    <source>
        <dbReference type="EMBL" id="KRM19715.1"/>
    </source>
</evidence>
<keyword evidence="1" id="KW-1133">Transmembrane helix</keyword>
<protein>
    <submittedName>
        <fullName evidence="2">Yych protein</fullName>
    </submittedName>
</protein>
<gene>
    <name evidence="2" type="ORF">FC40_GL001406</name>
</gene>
<keyword evidence="1" id="KW-0472">Membrane</keyword>
<feature type="transmembrane region" description="Helical" evidence="1">
    <location>
        <begin position="7"/>
        <end position="27"/>
    </location>
</feature>
<comment type="caution">
    <text evidence="2">The sequence shown here is derived from an EMBL/GenBank/DDBJ whole genome shotgun (WGS) entry which is preliminary data.</text>
</comment>
<dbReference type="CDD" id="cd15787">
    <property type="entry name" value="YycH_N"/>
    <property type="match status" value="1"/>
</dbReference>
<name>A0A0R1WY04_9LACO</name>
<reference evidence="2 3" key="1">
    <citation type="journal article" date="2015" name="Genome Announc.">
        <title>Expanding the biotechnology potential of lactobacilli through comparative genomics of 213 strains and associated genera.</title>
        <authorList>
            <person name="Sun Z."/>
            <person name="Harris H.M."/>
            <person name="McCann A."/>
            <person name="Guo C."/>
            <person name="Argimon S."/>
            <person name="Zhang W."/>
            <person name="Yang X."/>
            <person name="Jeffery I.B."/>
            <person name="Cooney J.C."/>
            <person name="Kagawa T.F."/>
            <person name="Liu W."/>
            <person name="Song Y."/>
            <person name="Salvetti E."/>
            <person name="Wrobel A."/>
            <person name="Rasinkangas P."/>
            <person name="Parkhill J."/>
            <person name="Rea M.C."/>
            <person name="O'Sullivan O."/>
            <person name="Ritari J."/>
            <person name="Douillard F.P."/>
            <person name="Paul Ross R."/>
            <person name="Yang R."/>
            <person name="Briner A.E."/>
            <person name="Felis G.E."/>
            <person name="de Vos W.M."/>
            <person name="Barrangou R."/>
            <person name="Klaenhammer T.R."/>
            <person name="Caufield P.W."/>
            <person name="Cui Y."/>
            <person name="Zhang H."/>
            <person name="O'Toole P.W."/>
        </authorList>
    </citation>
    <scope>NUCLEOTIDE SEQUENCE [LARGE SCALE GENOMIC DNA]</scope>
    <source>
        <strain evidence="2 3">DSM 18933</strain>
    </source>
</reference>
<evidence type="ECO:0000313" key="3">
    <source>
        <dbReference type="Proteomes" id="UP000051054"/>
    </source>
</evidence>
<dbReference type="RefSeq" id="WP_025022154.1">
    <property type="nucleotide sequence ID" value="NZ_AZGD01000034.1"/>
</dbReference>
<dbReference type="PATRIC" id="fig|1423755.3.peg.1493"/>
<organism evidence="2 3">
    <name type="scientific">Ligilactobacillus hayakitensis DSM 18933 = JCM 14209</name>
    <dbReference type="NCBI Taxonomy" id="1423755"/>
    <lineage>
        <taxon>Bacteria</taxon>
        <taxon>Bacillati</taxon>
        <taxon>Bacillota</taxon>
        <taxon>Bacilli</taxon>
        <taxon>Lactobacillales</taxon>
        <taxon>Lactobacillaceae</taxon>
        <taxon>Ligilactobacillus</taxon>
    </lineage>
</organism>
<dbReference type="EMBL" id="AZGD01000034">
    <property type="protein sequence ID" value="KRM19715.1"/>
    <property type="molecule type" value="Genomic_DNA"/>
</dbReference>
<dbReference type="STRING" id="1423755.FC40_GL001406"/>
<keyword evidence="1" id="KW-0812">Transmembrane</keyword>
<dbReference type="eggNOG" id="COG4863">
    <property type="taxonomic scope" value="Bacteria"/>
</dbReference>